<dbReference type="EMBL" id="DSOV01000058">
    <property type="protein sequence ID" value="HEN43255.1"/>
    <property type="molecule type" value="Genomic_DNA"/>
</dbReference>
<evidence type="ECO:0000313" key="1">
    <source>
        <dbReference type="EMBL" id="HEN43255.1"/>
    </source>
</evidence>
<gene>
    <name evidence="1" type="ORF">ENQ87_12950</name>
</gene>
<sequence>MLTIDRLRMQLPPSFRDRAGEIARLVGEELATTVSVEGDLHLDRLAVPSVEVSPQATDREVARAVAQSIHTGIRNETR</sequence>
<organism evidence="1">
    <name type="scientific">Geobacter metallireducens</name>
    <dbReference type="NCBI Taxonomy" id="28232"/>
    <lineage>
        <taxon>Bacteria</taxon>
        <taxon>Pseudomonadati</taxon>
        <taxon>Thermodesulfobacteriota</taxon>
        <taxon>Desulfuromonadia</taxon>
        <taxon>Geobacterales</taxon>
        <taxon>Geobacteraceae</taxon>
        <taxon>Geobacter</taxon>
    </lineage>
</organism>
<dbReference type="AlphaFoldDB" id="A0A831XGF3"/>
<name>A0A831XGF3_GEOME</name>
<accession>A0A831XGF3</accession>
<reference evidence="1" key="1">
    <citation type="journal article" date="2020" name="mSystems">
        <title>Genome- and Community-Level Interaction Insights into Carbon Utilization and Element Cycling Functions of Hydrothermarchaeota in Hydrothermal Sediment.</title>
        <authorList>
            <person name="Zhou Z."/>
            <person name="Liu Y."/>
            <person name="Xu W."/>
            <person name="Pan J."/>
            <person name="Luo Z.H."/>
            <person name="Li M."/>
        </authorList>
    </citation>
    <scope>NUCLEOTIDE SEQUENCE [LARGE SCALE GENOMIC DNA]</scope>
    <source>
        <strain evidence="1">SpSt-349</strain>
    </source>
</reference>
<comment type="caution">
    <text evidence="1">The sequence shown here is derived from an EMBL/GenBank/DDBJ whole genome shotgun (WGS) entry which is preliminary data.</text>
</comment>
<proteinExistence type="predicted"/>
<protein>
    <submittedName>
        <fullName evidence="1">Uncharacterized protein</fullName>
    </submittedName>
</protein>